<dbReference type="InterPro" id="IPR017871">
    <property type="entry name" value="ABC_transporter-like_CS"/>
</dbReference>
<evidence type="ECO:0000313" key="5">
    <source>
        <dbReference type="Proteomes" id="UP000051992"/>
    </source>
</evidence>
<dbReference type="SMART" id="SM00382">
    <property type="entry name" value="AAA"/>
    <property type="match status" value="1"/>
</dbReference>
<dbReference type="PATRIC" id="fig|1629.5.peg.151"/>
<dbReference type="InterPro" id="IPR003593">
    <property type="entry name" value="AAA+_ATPase"/>
</dbReference>
<dbReference type="PROSITE" id="PS00211">
    <property type="entry name" value="ABC_TRANSPORTER_1"/>
    <property type="match status" value="1"/>
</dbReference>
<dbReference type="Gene3D" id="3.40.50.300">
    <property type="entry name" value="P-loop containing nucleotide triphosphate hydrolases"/>
    <property type="match status" value="1"/>
</dbReference>
<dbReference type="PANTHER" id="PTHR42939">
    <property type="entry name" value="ABC TRANSPORTER ATP-BINDING PROTEIN ALBC-RELATED"/>
    <property type="match status" value="1"/>
</dbReference>
<name>A0A0R2HBR9_WEIVI</name>
<dbReference type="AlphaFoldDB" id="A0A0R2HBR9"/>
<proteinExistence type="predicted"/>
<dbReference type="SUPFAM" id="SSF52540">
    <property type="entry name" value="P-loop containing nucleoside triphosphate hydrolases"/>
    <property type="match status" value="1"/>
</dbReference>
<dbReference type="CDD" id="cd03230">
    <property type="entry name" value="ABC_DR_subfamily_A"/>
    <property type="match status" value="1"/>
</dbReference>
<reference evidence="4 5" key="1">
    <citation type="journal article" date="2015" name="Genome Announc.">
        <title>Expanding the biotechnology potential of lactobacilli through comparative genomics of 213 strains and associated genera.</title>
        <authorList>
            <person name="Sun Z."/>
            <person name="Harris H.M."/>
            <person name="McCann A."/>
            <person name="Guo C."/>
            <person name="Argimon S."/>
            <person name="Zhang W."/>
            <person name="Yang X."/>
            <person name="Jeffery I.B."/>
            <person name="Cooney J.C."/>
            <person name="Kagawa T.F."/>
            <person name="Liu W."/>
            <person name="Song Y."/>
            <person name="Salvetti E."/>
            <person name="Wrobel A."/>
            <person name="Rasinkangas P."/>
            <person name="Parkhill J."/>
            <person name="Rea M.C."/>
            <person name="O'Sullivan O."/>
            <person name="Ritari J."/>
            <person name="Douillard F.P."/>
            <person name="Paul Ross R."/>
            <person name="Yang R."/>
            <person name="Briner A.E."/>
            <person name="Felis G.E."/>
            <person name="de Vos W.M."/>
            <person name="Barrangou R."/>
            <person name="Klaenhammer T.R."/>
            <person name="Caufield P.W."/>
            <person name="Cui Y."/>
            <person name="Zhang H."/>
            <person name="O'Toole P.W."/>
        </authorList>
    </citation>
    <scope>NUCLEOTIDE SEQUENCE [LARGE SCALE GENOMIC DNA]</scope>
    <source>
        <strain evidence="4 5">DSM 20410</strain>
    </source>
</reference>
<dbReference type="Proteomes" id="UP000051992">
    <property type="component" value="Unassembled WGS sequence"/>
</dbReference>
<evidence type="ECO:0000256" key="2">
    <source>
        <dbReference type="ARBA" id="ARBA00022741"/>
    </source>
</evidence>
<dbReference type="OrthoDB" id="9804819at2"/>
<evidence type="ECO:0000313" key="4">
    <source>
        <dbReference type="EMBL" id="KRN46884.1"/>
    </source>
</evidence>
<evidence type="ECO:0000256" key="3">
    <source>
        <dbReference type="ARBA" id="ARBA00022840"/>
    </source>
</evidence>
<gene>
    <name evidence="4" type="ORF">IV50_GL000148</name>
</gene>
<dbReference type="RefSeq" id="WP_057743640.1">
    <property type="nucleotide sequence ID" value="NZ_BJLU01000001.1"/>
</dbReference>
<comment type="caution">
    <text evidence="4">The sequence shown here is derived from an EMBL/GenBank/DDBJ whole genome shotgun (WGS) entry which is preliminary data.</text>
</comment>
<dbReference type="Pfam" id="PF00005">
    <property type="entry name" value="ABC_tran"/>
    <property type="match status" value="1"/>
</dbReference>
<keyword evidence="1" id="KW-0813">Transport</keyword>
<dbReference type="PROSITE" id="PS50893">
    <property type="entry name" value="ABC_TRANSPORTER_2"/>
    <property type="match status" value="1"/>
</dbReference>
<keyword evidence="3" id="KW-0067">ATP-binding</keyword>
<keyword evidence="2" id="KW-0547">Nucleotide-binding</keyword>
<protein>
    <submittedName>
        <fullName evidence="4">Abc superfamily atp binding cassette transporter, atpase</fullName>
    </submittedName>
</protein>
<dbReference type="GO" id="GO:0005524">
    <property type="term" value="F:ATP binding"/>
    <property type="evidence" value="ECO:0007669"/>
    <property type="project" value="UniProtKB-KW"/>
</dbReference>
<accession>A0A0R2HBR9</accession>
<organism evidence="4 5">
    <name type="scientific">Weissella viridescens</name>
    <name type="common">Lactobacillus viridescens</name>
    <dbReference type="NCBI Taxonomy" id="1629"/>
    <lineage>
        <taxon>Bacteria</taxon>
        <taxon>Bacillati</taxon>
        <taxon>Bacillota</taxon>
        <taxon>Bacilli</taxon>
        <taxon>Lactobacillales</taxon>
        <taxon>Lactobacillaceae</taxon>
        <taxon>Weissella</taxon>
    </lineage>
</organism>
<dbReference type="InterPro" id="IPR027417">
    <property type="entry name" value="P-loop_NTPase"/>
</dbReference>
<keyword evidence="5" id="KW-1185">Reference proteome</keyword>
<dbReference type="EMBL" id="JQBM01000001">
    <property type="protein sequence ID" value="KRN46884.1"/>
    <property type="molecule type" value="Genomic_DNA"/>
</dbReference>
<dbReference type="InterPro" id="IPR051782">
    <property type="entry name" value="ABC_Transporter_VariousFunc"/>
</dbReference>
<dbReference type="PANTHER" id="PTHR42939:SF5">
    <property type="entry name" value="ABC-TYPE TRANSPORTER ATP-BINDING PROTEIN ECSA"/>
    <property type="match status" value="1"/>
</dbReference>
<dbReference type="InterPro" id="IPR003439">
    <property type="entry name" value="ABC_transporter-like_ATP-bd"/>
</dbReference>
<dbReference type="GO" id="GO:0016887">
    <property type="term" value="F:ATP hydrolysis activity"/>
    <property type="evidence" value="ECO:0007669"/>
    <property type="project" value="InterPro"/>
</dbReference>
<sequence length="236" mass="26057">MTLQVENLSGGYGQTTVIQNINFTIPAGSVTALIGLNGSGKSTIINHLIGLLAPKTGSVVLNSHNLAQDPVGFKKQIAYVPEQPVLYEELNLQEHIQAMINIYHLNEKTSWEEATRLLKIFRLDDKLNWFPTHFSKGMRQKVMIVMAFITQADLFIIDEPFLGLDVLAVQDLLTLIDEKRESGASLLITTHVMSTLKAHADQYIYLEQGQIVASGAIDAISDQVPVMLIGEEQTNG</sequence>
<evidence type="ECO:0000256" key="1">
    <source>
        <dbReference type="ARBA" id="ARBA00022448"/>
    </source>
</evidence>